<dbReference type="EMBL" id="JAHCVK010000003">
    <property type="protein sequence ID" value="MBT0653449.1"/>
    <property type="molecule type" value="Genomic_DNA"/>
</dbReference>
<name>A0ABS5SDK5_9BACT</name>
<dbReference type="Pfam" id="PF04851">
    <property type="entry name" value="ResIII"/>
    <property type="match status" value="1"/>
</dbReference>
<evidence type="ECO:0000313" key="3">
    <source>
        <dbReference type="Proteomes" id="UP000756860"/>
    </source>
</evidence>
<evidence type="ECO:0000313" key="2">
    <source>
        <dbReference type="EMBL" id="MBT0653449.1"/>
    </source>
</evidence>
<organism evidence="2 3">
    <name type="scientific">Geomobilimonas luticola</name>
    <dbReference type="NCBI Taxonomy" id="1114878"/>
    <lineage>
        <taxon>Bacteria</taxon>
        <taxon>Pseudomonadati</taxon>
        <taxon>Thermodesulfobacteriota</taxon>
        <taxon>Desulfuromonadia</taxon>
        <taxon>Geobacterales</taxon>
        <taxon>Geobacteraceae</taxon>
        <taxon>Geomobilimonas</taxon>
    </lineage>
</organism>
<dbReference type="RefSeq" id="WP_214175444.1">
    <property type="nucleotide sequence ID" value="NZ_JAHCVK010000003.1"/>
</dbReference>
<keyword evidence="2" id="KW-0067">ATP-binding</keyword>
<comment type="caution">
    <text evidence="2">The sequence shown here is derived from an EMBL/GenBank/DDBJ whole genome shotgun (WGS) entry which is preliminary data.</text>
</comment>
<keyword evidence="2" id="KW-0347">Helicase</keyword>
<keyword evidence="3" id="KW-1185">Reference proteome</keyword>
<protein>
    <submittedName>
        <fullName evidence="2">DEAD/DEAH box helicase family protein</fullName>
    </submittedName>
</protein>
<dbReference type="SUPFAM" id="SSF52540">
    <property type="entry name" value="P-loop containing nucleoside triphosphate hydrolases"/>
    <property type="match status" value="1"/>
</dbReference>
<gene>
    <name evidence="2" type="ORF">KI810_10315</name>
</gene>
<feature type="domain" description="Helicase/UvrB N-terminal" evidence="1">
    <location>
        <begin position="31"/>
        <end position="128"/>
    </location>
</feature>
<dbReference type="GO" id="GO:0004386">
    <property type="term" value="F:helicase activity"/>
    <property type="evidence" value="ECO:0007669"/>
    <property type="project" value="UniProtKB-KW"/>
</dbReference>
<keyword evidence="2" id="KW-0547">Nucleotide-binding</keyword>
<dbReference type="InterPro" id="IPR006935">
    <property type="entry name" value="Helicase/UvrB_N"/>
</dbReference>
<dbReference type="Proteomes" id="UP000756860">
    <property type="component" value="Unassembled WGS sequence"/>
</dbReference>
<sequence length="221" mass="24314">MALDETLSSVSVLSIQEALYVTRPTLATGTTVIVSTIQAFRVDATEGRKVYEPSGALMDHFSGVDPALLDTLDKYEDGKPVQSLANLLRLHRPIVIVDEAHNARTTLSFETLARFNPSCIIEFTATPDTENSPSNVLHSVSAAELKADNMIKLPIRLETRPNWKELVGDAITLRKNLEALAIAEKRATGEYIRPIILLQAQPKSQTHDTLTVEVVEQCLPI</sequence>
<dbReference type="InterPro" id="IPR027417">
    <property type="entry name" value="P-loop_NTPase"/>
</dbReference>
<proteinExistence type="predicted"/>
<keyword evidence="2" id="KW-0378">Hydrolase</keyword>
<reference evidence="2 3" key="1">
    <citation type="submission" date="2021-05" db="EMBL/GenBank/DDBJ databases">
        <title>The draft genome of Geobacter luticola JCM 17780.</title>
        <authorList>
            <person name="Xu Z."/>
            <person name="Masuda Y."/>
            <person name="Itoh H."/>
            <person name="Senoo K."/>
        </authorList>
    </citation>
    <scope>NUCLEOTIDE SEQUENCE [LARGE SCALE GENOMIC DNA]</scope>
    <source>
        <strain evidence="2 3">JCM 17780</strain>
    </source>
</reference>
<evidence type="ECO:0000259" key="1">
    <source>
        <dbReference type="Pfam" id="PF04851"/>
    </source>
</evidence>
<accession>A0ABS5SDK5</accession>
<dbReference type="Gene3D" id="3.40.50.300">
    <property type="entry name" value="P-loop containing nucleotide triphosphate hydrolases"/>
    <property type="match status" value="1"/>
</dbReference>